<dbReference type="PANTHER" id="PTHR11496">
    <property type="entry name" value="ALCOHOL DEHYDROGENASE"/>
    <property type="match status" value="1"/>
</dbReference>
<evidence type="ECO:0000313" key="5">
    <source>
        <dbReference type="EMBL" id="SDO37073.1"/>
    </source>
</evidence>
<evidence type="ECO:0000313" key="6">
    <source>
        <dbReference type="Proteomes" id="UP000198778"/>
    </source>
</evidence>
<feature type="domain" description="Alcohol dehydrogenase iron-type/glycerol dehydrogenase GldA" evidence="3">
    <location>
        <begin position="12"/>
        <end position="176"/>
    </location>
</feature>
<dbReference type="InterPro" id="IPR039697">
    <property type="entry name" value="Alcohol_dehydrogenase_Fe"/>
</dbReference>
<dbReference type="Proteomes" id="UP000198778">
    <property type="component" value="Unassembled WGS sequence"/>
</dbReference>
<dbReference type="CDD" id="cd08551">
    <property type="entry name" value="Fe-ADH"/>
    <property type="match status" value="1"/>
</dbReference>
<dbReference type="FunFam" id="1.20.1090.10:FF:000001">
    <property type="entry name" value="Aldehyde-alcohol dehydrogenase"/>
    <property type="match status" value="1"/>
</dbReference>
<keyword evidence="6" id="KW-1185">Reference proteome</keyword>
<gene>
    <name evidence="5" type="ORF">SAMN04488053_11220</name>
</gene>
<dbReference type="Gene3D" id="3.40.50.1970">
    <property type="match status" value="1"/>
</dbReference>
<dbReference type="InterPro" id="IPR056798">
    <property type="entry name" value="ADH_Fe_C"/>
</dbReference>
<dbReference type="Pfam" id="PF00465">
    <property type="entry name" value="Fe-ADH"/>
    <property type="match status" value="1"/>
</dbReference>
<dbReference type="AlphaFoldDB" id="A0A1H0J0I7"/>
<dbReference type="RefSeq" id="WP_090843747.1">
    <property type="nucleotide sequence ID" value="NZ_FNIL01000012.1"/>
</dbReference>
<dbReference type="GO" id="GO:0046872">
    <property type="term" value="F:metal ion binding"/>
    <property type="evidence" value="ECO:0007669"/>
    <property type="project" value="InterPro"/>
</dbReference>
<keyword evidence="2" id="KW-0560">Oxidoreductase</keyword>
<protein>
    <submittedName>
        <fullName evidence="5">Alcohol dehydrogenase, class IV</fullName>
    </submittedName>
</protein>
<name>A0A1H0J0I7_9BACI</name>
<proteinExistence type="inferred from homology"/>
<organism evidence="5 6">
    <name type="scientific">Alkalicoccus daliensis</name>
    <dbReference type="NCBI Taxonomy" id="745820"/>
    <lineage>
        <taxon>Bacteria</taxon>
        <taxon>Bacillati</taxon>
        <taxon>Bacillota</taxon>
        <taxon>Bacilli</taxon>
        <taxon>Bacillales</taxon>
        <taxon>Bacillaceae</taxon>
        <taxon>Alkalicoccus</taxon>
    </lineage>
</organism>
<sequence>MTYELKFPAVSKFGWSITDSLHQEVDALKASKVLIITDEILKELHVIKEIIQHLEKQFEVKIYSDVEAEPSLACAQSIVDYTKEQRVDCVIGLGGGSILDIAKIAAVLSAHEGEVKDYLNISGERSIKHKGLPKILIPTTSGTGSEVTNISVLSLDGTKDVIVHEHMLADVALVDPALTMSVPPAITGATGADAITHAIEAYLSNQANTVTDALALKAIELIHGSLEAAVINGNDREARAALSEGSFLAGMAFFHAGVAGVHALAYPLGSKFQVAHGESNAVLLPYVISYISGSCPEKMKKVASLIDPYFAEEKQYSSSDYLSLLKQFTGRIHIPASLKHYGIKLEDLKGLTENAMEQQRLLQRSPYPLAKEDIYSIYKSAWEGAEKAAPKTSYIP</sequence>
<dbReference type="FunFam" id="3.40.50.1970:FF:000003">
    <property type="entry name" value="Alcohol dehydrogenase, iron-containing"/>
    <property type="match status" value="1"/>
</dbReference>
<dbReference type="EMBL" id="FNIL01000012">
    <property type="protein sequence ID" value="SDO37073.1"/>
    <property type="molecule type" value="Genomic_DNA"/>
</dbReference>
<dbReference type="Pfam" id="PF25137">
    <property type="entry name" value="ADH_Fe_C"/>
    <property type="match status" value="1"/>
</dbReference>
<comment type="similarity">
    <text evidence="1">Belongs to the iron-containing alcohol dehydrogenase family.</text>
</comment>
<accession>A0A1H0J0I7</accession>
<reference evidence="6" key="1">
    <citation type="submission" date="2016-10" db="EMBL/GenBank/DDBJ databases">
        <authorList>
            <person name="Varghese N."/>
            <person name="Submissions S."/>
        </authorList>
    </citation>
    <scope>NUCLEOTIDE SEQUENCE [LARGE SCALE GENOMIC DNA]</scope>
    <source>
        <strain evidence="6">CGMCC 1.10369</strain>
    </source>
</reference>
<evidence type="ECO:0000259" key="3">
    <source>
        <dbReference type="Pfam" id="PF00465"/>
    </source>
</evidence>
<dbReference type="GO" id="GO:0004022">
    <property type="term" value="F:alcohol dehydrogenase (NAD+) activity"/>
    <property type="evidence" value="ECO:0007669"/>
    <property type="project" value="UniProtKB-ARBA"/>
</dbReference>
<dbReference type="OrthoDB" id="9815791at2"/>
<evidence type="ECO:0000256" key="2">
    <source>
        <dbReference type="ARBA" id="ARBA00023002"/>
    </source>
</evidence>
<feature type="domain" description="Fe-containing alcohol dehydrogenase-like C-terminal" evidence="4">
    <location>
        <begin position="189"/>
        <end position="382"/>
    </location>
</feature>
<evidence type="ECO:0000256" key="1">
    <source>
        <dbReference type="ARBA" id="ARBA00007358"/>
    </source>
</evidence>
<dbReference type="STRING" id="745820.SAMN04488053_11220"/>
<dbReference type="PANTHER" id="PTHR11496:SF102">
    <property type="entry name" value="ALCOHOL DEHYDROGENASE 4"/>
    <property type="match status" value="1"/>
</dbReference>
<dbReference type="InterPro" id="IPR001670">
    <property type="entry name" value="ADH_Fe/GldA"/>
</dbReference>
<dbReference type="Gene3D" id="1.20.1090.10">
    <property type="entry name" value="Dehydroquinate synthase-like - alpha domain"/>
    <property type="match status" value="1"/>
</dbReference>
<dbReference type="SUPFAM" id="SSF56796">
    <property type="entry name" value="Dehydroquinate synthase-like"/>
    <property type="match status" value="1"/>
</dbReference>
<evidence type="ECO:0000259" key="4">
    <source>
        <dbReference type="Pfam" id="PF25137"/>
    </source>
</evidence>